<evidence type="ECO:0000256" key="10">
    <source>
        <dbReference type="ARBA" id="ARBA00024874"/>
    </source>
</evidence>
<sequence>MTAGLTIGKAARAGGVGVETIRFYERQRLVAQPPKPMGAGVRLYPADTVERIRFIKEAQELGFSLREIHELLALRADPVADCSDVRERATAKLDDVRRKIQRLQDIGAALERLIAVCPGSGGLQACSIMDALTPHPGQASRRRRDGASSQSNPSDEGNAPMKNATFKIEGLRCDGCADTVKGLVGKEPGVKAASVSFADGEARVLYDPQATDEERLVATIQKPGFRVIERR</sequence>
<keyword evidence="5" id="KW-0476">Mercury</keyword>
<keyword evidence="4" id="KW-0479">Metal-binding</keyword>
<dbReference type="CDD" id="cd00371">
    <property type="entry name" value="HMA"/>
    <property type="match status" value="1"/>
</dbReference>
<keyword evidence="11" id="KW-0175">Coiled coil</keyword>
<evidence type="ECO:0000256" key="4">
    <source>
        <dbReference type="ARBA" id="ARBA00022723"/>
    </source>
</evidence>
<reference evidence="15 16" key="1">
    <citation type="submission" date="2021-12" db="EMBL/GenBank/DDBJ databases">
        <title>Siccirubricoccus leaddurans sp. nov., a high concentration Zn2+ tolerance bacterium.</title>
        <authorList>
            <person name="Cao Y."/>
        </authorList>
    </citation>
    <scope>NUCLEOTIDE SEQUENCE [LARGE SCALE GENOMIC DNA]</scope>
    <source>
        <strain evidence="15 16">KC 17139</strain>
    </source>
</reference>
<keyword evidence="9" id="KW-0804">Transcription</keyword>
<gene>
    <name evidence="15" type="ORF">JYK14_08320</name>
</gene>
<feature type="domain" description="HMA" evidence="13">
    <location>
        <begin position="162"/>
        <end position="228"/>
    </location>
</feature>
<evidence type="ECO:0000256" key="11">
    <source>
        <dbReference type="SAM" id="Coils"/>
    </source>
</evidence>
<dbReference type="GO" id="GO:0003677">
    <property type="term" value="F:DNA binding"/>
    <property type="evidence" value="ECO:0007669"/>
    <property type="project" value="UniProtKB-KW"/>
</dbReference>
<keyword evidence="16" id="KW-1185">Reference proteome</keyword>
<dbReference type="InterPro" id="IPR006121">
    <property type="entry name" value="HMA_dom"/>
</dbReference>
<dbReference type="PROSITE" id="PS50937">
    <property type="entry name" value="HTH_MERR_2"/>
    <property type="match status" value="1"/>
</dbReference>
<keyword evidence="2" id="KW-0475">Mercuric resistance</keyword>
<dbReference type="InterPro" id="IPR015358">
    <property type="entry name" value="Tscrpt_reg_MerR_DNA-bd"/>
</dbReference>
<dbReference type="SUPFAM" id="SSF55008">
    <property type="entry name" value="HMA, heavy metal-associated domain"/>
    <property type="match status" value="1"/>
</dbReference>
<evidence type="ECO:0000256" key="8">
    <source>
        <dbReference type="ARBA" id="ARBA00023159"/>
    </source>
</evidence>
<feature type="region of interest" description="Disordered" evidence="12">
    <location>
        <begin position="134"/>
        <end position="161"/>
    </location>
</feature>
<dbReference type="PANTHER" id="PTHR30204">
    <property type="entry name" value="REDOX-CYCLING DRUG-SENSING TRANSCRIPTIONAL ACTIVATOR SOXR"/>
    <property type="match status" value="1"/>
</dbReference>
<keyword evidence="6" id="KW-0805">Transcription regulation</keyword>
<evidence type="ECO:0000256" key="5">
    <source>
        <dbReference type="ARBA" id="ARBA00022914"/>
    </source>
</evidence>
<comment type="caution">
    <text evidence="15">The sequence shown here is derived from an EMBL/GenBank/DDBJ whole genome shotgun (WGS) entry which is preliminary data.</text>
</comment>
<dbReference type="InterPro" id="IPR047057">
    <property type="entry name" value="MerR_fam"/>
</dbReference>
<dbReference type="SUPFAM" id="SSF46955">
    <property type="entry name" value="Putative DNA-binding domain"/>
    <property type="match status" value="1"/>
</dbReference>
<dbReference type="InterPro" id="IPR009061">
    <property type="entry name" value="DNA-bd_dom_put_sf"/>
</dbReference>
<keyword evidence="3" id="KW-0678">Repressor</keyword>
<proteinExistence type="predicted"/>
<dbReference type="CDD" id="cd04783">
    <property type="entry name" value="HTH_MerR1"/>
    <property type="match status" value="1"/>
</dbReference>
<dbReference type="InterPro" id="IPR011794">
    <property type="entry name" value="MerR"/>
</dbReference>
<evidence type="ECO:0000256" key="12">
    <source>
        <dbReference type="SAM" id="MobiDB-lite"/>
    </source>
</evidence>
<evidence type="ECO:0000256" key="7">
    <source>
        <dbReference type="ARBA" id="ARBA00023125"/>
    </source>
</evidence>
<dbReference type="Gene3D" id="1.10.1660.10">
    <property type="match status" value="1"/>
</dbReference>
<evidence type="ECO:0000259" key="14">
    <source>
        <dbReference type="PROSITE" id="PS50937"/>
    </source>
</evidence>
<protein>
    <recommendedName>
        <fullName evidence="1">Mercuric resistance operon regulatory protein</fullName>
    </recommendedName>
</protein>
<dbReference type="PROSITE" id="PS01047">
    <property type="entry name" value="HMA_1"/>
    <property type="match status" value="1"/>
</dbReference>
<dbReference type="Pfam" id="PF00403">
    <property type="entry name" value="HMA"/>
    <property type="match status" value="1"/>
</dbReference>
<dbReference type="SMART" id="SM00422">
    <property type="entry name" value="HTH_MERR"/>
    <property type="match status" value="1"/>
</dbReference>
<dbReference type="Pfam" id="PF09278">
    <property type="entry name" value="MerR-DNA-bind"/>
    <property type="match status" value="1"/>
</dbReference>
<dbReference type="InterPro" id="IPR036163">
    <property type="entry name" value="HMA_dom_sf"/>
</dbReference>
<name>A0ABT1D2M1_9PROT</name>
<dbReference type="PANTHER" id="PTHR30204:SF69">
    <property type="entry name" value="MERR-FAMILY TRANSCRIPTIONAL REGULATOR"/>
    <property type="match status" value="1"/>
</dbReference>
<evidence type="ECO:0000256" key="1">
    <source>
        <dbReference type="ARBA" id="ARBA00017146"/>
    </source>
</evidence>
<dbReference type="InterPro" id="IPR017969">
    <property type="entry name" value="Heavy-metal-associated_CS"/>
</dbReference>
<evidence type="ECO:0000313" key="15">
    <source>
        <dbReference type="EMBL" id="MCO6416171.1"/>
    </source>
</evidence>
<comment type="function">
    <text evidence="10">Mediates the mercuric-dependent induction of mercury resistance operon. In the absence of mercury MerR represses transcription by binding tightly to the mer operator region; when mercury is present the dimeric complex binds a single ion and becomes a potent transcriptional activator, while remaining bound to the mer site.</text>
</comment>
<feature type="coiled-coil region" evidence="11">
    <location>
        <begin position="86"/>
        <end position="113"/>
    </location>
</feature>
<evidence type="ECO:0000256" key="2">
    <source>
        <dbReference type="ARBA" id="ARBA00022466"/>
    </source>
</evidence>
<accession>A0ABT1D2M1</accession>
<dbReference type="Gene3D" id="3.30.70.100">
    <property type="match status" value="1"/>
</dbReference>
<feature type="domain" description="HTH merR-type" evidence="14">
    <location>
        <begin position="4"/>
        <end position="74"/>
    </location>
</feature>
<dbReference type="Proteomes" id="UP001523392">
    <property type="component" value="Unassembled WGS sequence"/>
</dbReference>
<dbReference type="RefSeq" id="WP_252952778.1">
    <property type="nucleotide sequence ID" value="NZ_JAFIRR010000048.1"/>
</dbReference>
<dbReference type="EMBL" id="JAFIRR010000048">
    <property type="protein sequence ID" value="MCO6416171.1"/>
    <property type="molecule type" value="Genomic_DNA"/>
</dbReference>
<keyword evidence="7 15" id="KW-0238">DNA-binding</keyword>
<evidence type="ECO:0000256" key="3">
    <source>
        <dbReference type="ARBA" id="ARBA00022491"/>
    </source>
</evidence>
<dbReference type="PRINTS" id="PR00040">
    <property type="entry name" value="HTHMERR"/>
</dbReference>
<keyword evidence="8" id="KW-0010">Activator</keyword>
<evidence type="ECO:0000313" key="16">
    <source>
        <dbReference type="Proteomes" id="UP001523392"/>
    </source>
</evidence>
<evidence type="ECO:0000259" key="13">
    <source>
        <dbReference type="PROSITE" id="PS50846"/>
    </source>
</evidence>
<dbReference type="InterPro" id="IPR000551">
    <property type="entry name" value="MerR-type_HTH_dom"/>
</dbReference>
<evidence type="ECO:0000256" key="6">
    <source>
        <dbReference type="ARBA" id="ARBA00023015"/>
    </source>
</evidence>
<organism evidence="15 16">
    <name type="scientific">Siccirubricoccus soli</name>
    <dbReference type="NCBI Taxonomy" id="2899147"/>
    <lineage>
        <taxon>Bacteria</taxon>
        <taxon>Pseudomonadati</taxon>
        <taxon>Pseudomonadota</taxon>
        <taxon>Alphaproteobacteria</taxon>
        <taxon>Acetobacterales</taxon>
        <taxon>Roseomonadaceae</taxon>
        <taxon>Siccirubricoccus</taxon>
    </lineage>
</organism>
<evidence type="ECO:0000256" key="9">
    <source>
        <dbReference type="ARBA" id="ARBA00023163"/>
    </source>
</evidence>
<dbReference type="PROSITE" id="PS50846">
    <property type="entry name" value="HMA_2"/>
    <property type="match status" value="1"/>
</dbReference>